<evidence type="ECO:0000313" key="2">
    <source>
        <dbReference type="Proteomes" id="UP000266177"/>
    </source>
</evidence>
<dbReference type="AlphaFoldDB" id="A0A3A3GNJ7"/>
<dbReference type="Gene3D" id="3.40.720.10">
    <property type="entry name" value="Alkaline Phosphatase, subunit A"/>
    <property type="match status" value="1"/>
</dbReference>
<sequence>MASTHWVTNGKEKFIWYSQTGAEQYFDLIHDPQEPHNAIGDAAVQERVQYWRQVLVQELKDREEGYSDGEKLITGCTPFACLSPIL</sequence>
<proteinExistence type="predicted"/>
<comment type="caution">
    <text evidence="1">The sequence shown here is derived from an EMBL/GenBank/DDBJ whole genome shotgun (WGS) entry which is preliminary data.</text>
</comment>
<dbReference type="EMBL" id="QYZD01000001">
    <property type="protein sequence ID" value="RJG26860.1"/>
    <property type="molecule type" value="Genomic_DNA"/>
</dbReference>
<reference evidence="1 2" key="1">
    <citation type="submission" date="2018-09" db="EMBL/GenBank/DDBJ databases">
        <title>Paenibacillus SK2017-BO5.</title>
        <authorList>
            <person name="Piskunova J.V."/>
            <person name="Dubiley S.A."/>
            <person name="Severinov K.V."/>
        </authorList>
    </citation>
    <scope>NUCLEOTIDE SEQUENCE [LARGE SCALE GENOMIC DNA]</scope>
    <source>
        <strain evidence="1 2">BO5</strain>
    </source>
</reference>
<dbReference type="OrthoDB" id="9762324at2"/>
<organism evidence="1 2">
    <name type="scientific">Paenibacillus thiaminolyticus</name>
    <name type="common">Bacillus thiaminolyticus</name>
    <dbReference type="NCBI Taxonomy" id="49283"/>
    <lineage>
        <taxon>Bacteria</taxon>
        <taxon>Bacillati</taxon>
        <taxon>Bacillota</taxon>
        <taxon>Bacilli</taxon>
        <taxon>Bacillales</taxon>
        <taxon>Paenibacillaceae</taxon>
        <taxon>Paenibacillus</taxon>
    </lineage>
</organism>
<protein>
    <recommendedName>
        <fullName evidence="3">N-sulphoglucosamine sulphohydrolase C-terminal domain-containing protein</fullName>
    </recommendedName>
</protein>
<dbReference type="SUPFAM" id="SSF53649">
    <property type="entry name" value="Alkaline phosphatase-like"/>
    <property type="match status" value="1"/>
</dbReference>
<evidence type="ECO:0008006" key="3">
    <source>
        <dbReference type="Google" id="ProtNLM"/>
    </source>
</evidence>
<gene>
    <name evidence="1" type="ORF">DQX05_02220</name>
</gene>
<evidence type="ECO:0000313" key="1">
    <source>
        <dbReference type="EMBL" id="RJG26860.1"/>
    </source>
</evidence>
<name>A0A3A3GNJ7_PANTH</name>
<dbReference type="InterPro" id="IPR017850">
    <property type="entry name" value="Alkaline_phosphatase_core_sf"/>
</dbReference>
<dbReference type="Proteomes" id="UP000266177">
    <property type="component" value="Unassembled WGS sequence"/>
</dbReference>
<accession>A0A3A3GNJ7</accession>